<dbReference type="InterPro" id="IPR013785">
    <property type="entry name" value="Aldolase_TIM"/>
</dbReference>
<evidence type="ECO:0000256" key="2">
    <source>
        <dbReference type="ARBA" id="ARBA00022485"/>
    </source>
</evidence>
<evidence type="ECO:0000256" key="3">
    <source>
        <dbReference type="ARBA" id="ARBA00022691"/>
    </source>
</evidence>
<dbReference type="InterPro" id="IPR058240">
    <property type="entry name" value="rSAM_sf"/>
</dbReference>
<organism evidence="9 10">
    <name type="scientific">Salinivirga cyanobacteriivorans</name>
    <dbReference type="NCBI Taxonomy" id="1307839"/>
    <lineage>
        <taxon>Bacteria</taxon>
        <taxon>Pseudomonadati</taxon>
        <taxon>Bacteroidota</taxon>
        <taxon>Bacteroidia</taxon>
        <taxon>Bacteroidales</taxon>
        <taxon>Salinivirgaceae</taxon>
        <taxon>Salinivirga</taxon>
    </lineage>
</organism>
<dbReference type="InterPro" id="IPR034391">
    <property type="entry name" value="AdoMet-like_SPASM_containing"/>
</dbReference>
<dbReference type="SFLD" id="SFLDG01067">
    <property type="entry name" value="SPASM/twitch_domain_containing"/>
    <property type="match status" value="1"/>
</dbReference>
<protein>
    <submittedName>
        <fullName evidence="9">Antilisterial bacteriocin subtilosin biosynthesis protein AlbA</fullName>
    </submittedName>
</protein>
<dbReference type="InterPro" id="IPR050377">
    <property type="entry name" value="Radical_SAM_PqqE_MftC-like"/>
</dbReference>
<dbReference type="GO" id="GO:0003824">
    <property type="term" value="F:catalytic activity"/>
    <property type="evidence" value="ECO:0007669"/>
    <property type="project" value="InterPro"/>
</dbReference>
<dbReference type="STRING" id="1307839.L21SP5_02337"/>
<evidence type="ECO:0000256" key="4">
    <source>
        <dbReference type="ARBA" id="ARBA00022723"/>
    </source>
</evidence>
<evidence type="ECO:0000256" key="6">
    <source>
        <dbReference type="ARBA" id="ARBA00023014"/>
    </source>
</evidence>
<dbReference type="GO" id="GO:0046872">
    <property type="term" value="F:metal ion binding"/>
    <property type="evidence" value="ECO:0007669"/>
    <property type="project" value="UniProtKB-KW"/>
</dbReference>
<keyword evidence="5" id="KW-0408">Iron</keyword>
<dbReference type="InterPro" id="IPR007197">
    <property type="entry name" value="rSAM"/>
</dbReference>
<dbReference type="KEGG" id="blq:L21SP5_02337"/>
<dbReference type="Pfam" id="PF13186">
    <property type="entry name" value="SPASM"/>
    <property type="match status" value="1"/>
</dbReference>
<name>A0A0S2I0Y1_9BACT</name>
<dbReference type="SUPFAM" id="SSF102114">
    <property type="entry name" value="Radical SAM enzymes"/>
    <property type="match status" value="1"/>
</dbReference>
<dbReference type="EMBL" id="CP013118">
    <property type="protein sequence ID" value="ALO15969.1"/>
    <property type="molecule type" value="Genomic_DNA"/>
</dbReference>
<sequence>MWQKLFRFLSLTGLLNFSRLLNLLKLYLAHRRAIFSGKVQLLPPYAISLELSSICNLKCPQCPVGLGEINREKKMMDTRFAMDQISRFARHGIVVNFYFQGESLLHHDFFKIASFSTSKKLYTILSTNGTMINKKMAEKIVDSGIQKLIISVDGLNQATYEKYRSGGNAEKVWEGIRLIRDARQEKHSVWPKIVVQTLVNRYNQNELGSIKKKALMAGADNTLFKTMQIYIDHENWLPDDKKYSRYSGKELRKKAKGHCFRAFSGIVISADERFLPCCYDKQASHDLGHGIKNFDKIVRSPARKKFLQQIYETQTMHEICENCPEAMRVYK</sequence>
<gene>
    <name evidence="9" type="primary">albA</name>
    <name evidence="9" type="ORF">L21SP5_02337</name>
</gene>
<evidence type="ECO:0000256" key="5">
    <source>
        <dbReference type="ARBA" id="ARBA00023004"/>
    </source>
</evidence>
<dbReference type="OrthoDB" id="9805809at2"/>
<dbReference type="GO" id="GO:0051536">
    <property type="term" value="F:iron-sulfur cluster binding"/>
    <property type="evidence" value="ECO:0007669"/>
    <property type="project" value="UniProtKB-KW"/>
</dbReference>
<keyword evidence="10" id="KW-1185">Reference proteome</keyword>
<dbReference type="Gene3D" id="3.20.20.70">
    <property type="entry name" value="Aldolase class I"/>
    <property type="match status" value="1"/>
</dbReference>
<evidence type="ECO:0000259" key="7">
    <source>
        <dbReference type="Pfam" id="PF04055"/>
    </source>
</evidence>
<evidence type="ECO:0000313" key="9">
    <source>
        <dbReference type="EMBL" id="ALO15969.1"/>
    </source>
</evidence>
<dbReference type="SFLD" id="SFLDS00029">
    <property type="entry name" value="Radical_SAM"/>
    <property type="match status" value="1"/>
</dbReference>
<evidence type="ECO:0000256" key="1">
    <source>
        <dbReference type="ARBA" id="ARBA00001966"/>
    </source>
</evidence>
<dbReference type="SFLD" id="SFLDG01387">
    <property type="entry name" value="BtrN-like_SPASM_domain_contain"/>
    <property type="match status" value="1"/>
</dbReference>
<reference evidence="9 10" key="1">
    <citation type="submission" date="2015-11" db="EMBL/GenBank/DDBJ databases">
        <title>Description and complete genome sequence of a novel strain predominating in hypersaline microbial mats and representing a new family of the Bacteriodetes phylum.</title>
        <authorList>
            <person name="Spring S."/>
            <person name="Bunk B."/>
            <person name="Sproer C."/>
            <person name="Klenk H.-P."/>
        </authorList>
    </citation>
    <scope>NUCLEOTIDE SEQUENCE [LARGE SCALE GENOMIC DNA]</scope>
    <source>
        <strain evidence="9 10">L21-Spi-D4</strain>
    </source>
</reference>
<dbReference type="InterPro" id="IPR023885">
    <property type="entry name" value="4Fe4S-binding_SPASM_dom"/>
</dbReference>
<proteinExistence type="predicted"/>
<evidence type="ECO:0000313" key="10">
    <source>
        <dbReference type="Proteomes" id="UP000064893"/>
    </source>
</evidence>
<keyword evidence="3" id="KW-0949">S-adenosyl-L-methionine</keyword>
<feature type="domain" description="Radical SAM core" evidence="7">
    <location>
        <begin position="50"/>
        <end position="186"/>
    </location>
</feature>
<dbReference type="Proteomes" id="UP000064893">
    <property type="component" value="Chromosome"/>
</dbReference>
<dbReference type="AlphaFoldDB" id="A0A0S2I0Y1"/>
<dbReference type="PANTHER" id="PTHR11228:SF35">
    <property type="entry name" value="MOLYBDENUM COFACTOR BIOSYNTHESIS PROTEIN A-RELATED"/>
    <property type="match status" value="1"/>
</dbReference>
<keyword evidence="2" id="KW-0004">4Fe-4S</keyword>
<accession>A0A0S2I0Y1</accession>
<evidence type="ECO:0000259" key="8">
    <source>
        <dbReference type="Pfam" id="PF13186"/>
    </source>
</evidence>
<dbReference type="CDD" id="cd01335">
    <property type="entry name" value="Radical_SAM"/>
    <property type="match status" value="1"/>
</dbReference>
<keyword evidence="6" id="KW-0411">Iron-sulfur</keyword>
<keyword evidence="4" id="KW-0479">Metal-binding</keyword>
<dbReference type="PANTHER" id="PTHR11228">
    <property type="entry name" value="RADICAL SAM DOMAIN PROTEIN"/>
    <property type="match status" value="1"/>
</dbReference>
<comment type="cofactor">
    <cofactor evidence="1">
        <name>[4Fe-4S] cluster</name>
        <dbReference type="ChEBI" id="CHEBI:49883"/>
    </cofactor>
</comment>
<dbReference type="Pfam" id="PF04055">
    <property type="entry name" value="Radical_SAM"/>
    <property type="match status" value="1"/>
</dbReference>
<feature type="domain" description="4Fe4S-binding SPASM" evidence="8">
    <location>
        <begin position="259"/>
        <end position="324"/>
    </location>
</feature>